<gene>
    <name evidence="2" type="ORF">PLEPLA_LOCUS12517</name>
</gene>
<dbReference type="AlphaFoldDB" id="A0A9N7U6G3"/>
<sequence length="167" mass="18476">MCHQMRRGREEIPELGIEPPASPLDTAAAAARVSPPCLPPKTGRKPQREYLHLKHGSMFTVNDENMVTWHDRDGVKGRVWEQNQAHVPISVHWSDGVRPGQRRLPPHSPGSLSGRGGRTRGGGRREALEDWRDRTDWIPSGDTPVAPGAVVGARHLHPPLLIPDAFI</sequence>
<protein>
    <submittedName>
        <fullName evidence="2">Uncharacterized protein</fullName>
    </submittedName>
</protein>
<comment type="caution">
    <text evidence="2">The sequence shown here is derived from an EMBL/GenBank/DDBJ whole genome shotgun (WGS) entry which is preliminary data.</text>
</comment>
<reference evidence="2" key="1">
    <citation type="submission" date="2020-03" db="EMBL/GenBank/DDBJ databases">
        <authorList>
            <person name="Weist P."/>
        </authorList>
    </citation>
    <scope>NUCLEOTIDE SEQUENCE</scope>
</reference>
<organism evidence="2 3">
    <name type="scientific">Pleuronectes platessa</name>
    <name type="common">European plaice</name>
    <dbReference type="NCBI Taxonomy" id="8262"/>
    <lineage>
        <taxon>Eukaryota</taxon>
        <taxon>Metazoa</taxon>
        <taxon>Chordata</taxon>
        <taxon>Craniata</taxon>
        <taxon>Vertebrata</taxon>
        <taxon>Euteleostomi</taxon>
        <taxon>Actinopterygii</taxon>
        <taxon>Neopterygii</taxon>
        <taxon>Teleostei</taxon>
        <taxon>Neoteleostei</taxon>
        <taxon>Acanthomorphata</taxon>
        <taxon>Carangaria</taxon>
        <taxon>Pleuronectiformes</taxon>
        <taxon>Pleuronectoidei</taxon>
        <taxon>Pleuronectidae</taxon>
        <taxon>Pleuronectes</taxon>
    </lineage>
</organism>
<feature type="region of interest" description="Disordered" evidence="1">
    <location>
        <begin position="1"/>
        <end position="45"/>
    </location>
</feature>
<name>A0A9N7U6G3_PLEPL</name>
<dbReference type="Proteomes" id="UP001153269">
    <property type="component" value="Unassembled WGS sequence"/>
</dbReference>
<dbReference type="EMBL" id="CADEAL010000741">
    <property type="protein sequence ID" value="CAB1424589.1"/>
    <property type="molecule type" value="Genomic_DNA"/>
</dbReference>
<feature type="region of interest" description="Disordered" evidence="1">
    <location>
        <begin position="94"/>
        <end position="140"/>
    </location>
</feature>
<feature type="compositionally biased region" description="Basic and acidic residues" evidence="1">
    <location>
        <begin position="123"/>
        <end position="136"/>
    </location>
</feature>
<accession>A0A9N7U6G3</accession>
<evidence type="ECO:0000313" key="2">
    <source>
        <dbReference type="EMBL" id="CAB1424589.1"/>
    </source>
</evidence>
<keyword evidence="3" id="KW-1185">Reference proteome</keyword>
<evidence type="ECO:0000313" key="3">
    <source>
        <dbReference type="Proteomes" id="UP001153269"/>
    </source>
</evidence>
<proteinExistence type="predicted"/>
<evidence type="ECO:0000256" key="1">
    <source>
        <dbReference type="SAM" id="MobiDB-lite"/>
    </source>
</evidence>